<geneLocation type="plasmid" evidence="4">
    <name>pucclbbs449_a</name>
</geneLocation>
<dbReference type="AlphaFoldDB" id="C0SQQ0"/>
<accession>C0SQQ0</accession>
<reference evidence="2" key="1">
    <citation type="journal article" date="2009" name="Microbiology">
        <title>Characterization of four plasmids harboured in a Lactobacillus brevis strain encoding a novel bacteriocin, brevicin 925A, and construction of a shuttle vector for lactic acid bacteria and Escherichia coli.</title>
        <authorList>
            <person name="Wada T."/>
            <person name="Noda M."/>
            <person name="Kashiwabara F."/>
            <person name="Jeon H.J."/>
            <person name="Shirakawa A."/>
            <person name="Yabu H."/>
            <person name="Matoba Y."/>
            <person name="Kumagai T."/>
            <person name="Sugiyama M."/>
        </authorList>
    </citation>
    <scope>NUCLEOTIDE SEQUENCE</scope>
    <source>
        <strain evidence="2">925A</strain>
        <plasmid evidence="2">pLB925A04</plasmid>
    </source>
</reference>
<evidence type="ECO:0000313" key="2">
    <source>
        <dbReference type="EMBL" id="BAH56432.1"/>
    </source>
</evidence>
<dbReference type="RefSeq" id="WP_012695413.1">
    <property type="nucleotide sequence ID" value="NC_012551.1"/>
</dbReference>
<keyword evidence="2" id="KW-0614">Plasmid</keyword>
<sequence length="115" mass="13248">MNQGFGVTPEIRTQMKLAMFYVRDIVFLIGVLGCSVLLGNLFPPQQLVQLICFYVVNSLFGIWLVIQPFSNPGRRNYDLVLSDLIPQQRVFRSFDFQEFSSTTEYVDVEVTSRND</sequence>
<evidence type="ECO:0000313" key="4">
    <source>
        <dbReference type="Proteomes" id="UP000307074"/>
    </source>
</evidence>
<reference evidence="3 4" key="2">
    <citation type="submission" date="2018-07" db="EMBL/GenBank/DDBJ databases">
        <authorList>
            <person name="Feyereisen M."/>
        </authorList>
    </citation>
    <scope>NUCLEOTIDE SEQUENCE [LARGE SCALE GENOMIC DNA]</scope>
    <source>
        <strain evidence="3 4">UCCLBBS449</strain>
        <plasmid evidence="4">pucclbbs449_a</plasmid>
        <plasmid evidence="3">pUCCLBBS449_A</plasmid>
    </source>
</reference>
<dbReference type="EMBL" id="AB370337">
    <property type="protein sequence ID" value="BAH56432.1"/>
    <property type="molecule type" value="Genomic_DNA"/>
</dbReference>
<protein>
    <submittedName>
        <fullName evidence="2">Uncharacterized protein</fullName>
    </submittedName>
</protein>
<organism evidence="2">
    <name type="scientific">Levilactobacillus brevis</name>
    <name type="common">Lactobacillus brevis</name>
    <dbReference type="NCBI Taxonomy" id="1580"/>
    <lineage>
        <taxon>Bacteria</taxon>
        <taxon>Bacillati</taxon>
        <taxon>Bacillota</taxon>
        <taxon>Bacilli</taxon>
        <taxon>Lactobacillales</taxon>
        <taxon>Lactobacillaceae</taxon>
        <taxon>Levilactobacillus</taxon>
    </lineage>
</organism>
<keyword evidence="1" id="KW-0812">Transmembrane</keyword>
<feature type="transmembrane region" description="Helical" evidence="1">
    <location>
        <begin position="20"/>
        <end position="41"/>
    </location>
</feature>
<dbReference type="EMBL" id="CP031199">
    <property type="protein sequence ID" value="QCZ54465.1"/>
    <property type="molecule type" value="Genomic_DNA"/>
</dbReference>
<dbReference type="Proteomes" id="UP000307074">
    <property type="component" value="Plasmid pUCCLBBS449_A"/>
</dbReference>
<feature type="transmembrane region" description="Helical" evidence="1">
    <location>
        <begin position="47"/>
        <end position="66"/>
    </location>
</feature>
<keyword evidence="1" id="KW-1133">Transmembrane helix</keyword>
<geneLocation type="plasmid" evidence="2">
    <name>pLB925A04</name>
</geneLocation>
<name>C0SQQ0_LEVBR</name>
<geneLocation type="plasmid" evidence="3">
    <name>pUCCLBBS449_A</name>
</geneLocation>
<keyword evidence="1" id="KW-0472">Membrane</keyword>
<gene>
    <name evidence="3" type="ORF">UCCLBBS449_pA0059</name>
</gene>
<evidence type="ECO:0000256" key="1">
    <source>
        <dbReference type="SAM" id="Phobius"/>
    </source>
</evidence>
<proteinExistence type="predicted"/>
<evidence type="ECO:0000313" key="3">
    <source>
        <dbReference type="EMBL" id="QCZ54465.1"/>
    </source>
</evidence>